<comment type="function">
    <text evidence="2 17">Cell wall formation.</text>
</comment>
<dbReference type="EMBL" id="JAVDXX010000001">
    <property type="protein sequence ID" value="MDR7294128.1"/>
    <property type="molecule type" value="Genomic_DNA"/>
</dbReference>
<evidence type="ECO:0000256" key="16">
    <source>
        <dbReference type="ARBA" id="ARBA00048914"/>
    </source>
</evidence>
<keyword evidence="6 17" id="KW-0963">Cytoplasm</keyword>
<feature type="region of interest" description="Disordered" evidence="18">
    <location>
        <begin position="97"/>
        <end position="119"/>
    </location>
</feature>
<feature type="region of interest" description="Disordered" evidence="18">
    <location>
        <begin position="1"/>
        <end position="21"/>
    </location>
</feature>
<evidence type="ECO:0000256" key="13">
    <source>
        <dbReference type="ARBA" id="ARBA00023002"/>
    </source>
</evidence>
<dbReference type="Gene3D" id="3.90.78.10">
    <property type="entry name" value="UDP-N-acetylenolpyruvoylglucosamine reductase, C-terminal domain"/>
    <property type="match status" value="1"/>
</dbReference>
<feature type="active site" description="Proton donor" evidence="17">
    <location>
        <position position="289"/>
    </location>
</feature>
<protein>
    <recommendedName>
        <fullName evidence="17">UDP-N-acetylenolpyruvoylglucosamine reductase</fullName>
        <ecNumber evidence="17">1.3.1.98</ecNumber>
    </recommendedName>
    <alternativeName>
        <fullName evidence="17">UDP-N-acetylmuramate dehydrogenase</fullName>
    </alternativeName>
</protein>
<dbReference type="RefSeq" id="WP_310247556.1">
    <property type="nucleotide sequence ID" value="NZ_JAVDXX010000001.1"/>
</dbReference>
<comment type="catalytic activity">
    <reaction evidence="16 17">
        <text>UDP-N-acetyl-alpha-D-muramate + NADP(+) = UDP-N-acetyl-3-O-(1-carboxyvinyl)-alpha-D-glucosamine + NADPH + H(+)</text>
        <dbReference type="Rhea" id="RHEA:12248"/>
        <dbReference type="ChEBI" id="CHEBI:15378"/>
        <dbReference type="ChEBI" id="CHEBI:57783"/>
        <dbReference type="ChEBI" id="CHEBI:58349"/>
        <dbReference type="ChEBI" id="CHEBI:68483"/>
        <dbReference type="ChEBI" id="CHEBI:70757"/>
        <dbReference type="EC" id="1.3.1.98"/>
    </reaction>
</comment>
<comment type="subcellular location">
    <subcellularLocation>
        <location evidence="3 17">Cytoplasm</location>
    </subcellularLocation>
</comment>
<evidence type="ECO:0000256" key="17">
    <source>
        <dbReference type="HAMAP-Rule" id="MF_00037"/>
    </source>
</evidence>
<evidence type="ECO:0000259" key="19">
    <source>
        <dbReference type="PROSITE" id="PS51387"/>
    </source>
</evidence>
<feature type="compositionally biased region" description="Low complexity" evidence="18">
    <location>
        <begin position="1"/>
        <end position="16"/>
    </location>
</feature>
<name>A0ABU1Z104_9MICC</name>
<keyword evidence="21" id="KW-1185">Reference proteome</keyword>
<dbReference type="Proteomes" id="UP001180715">
    <property type="component" value="Unassembled WGS sequence"/>
</dbReference>
<comment type="cofactor">
    <cofactor evidence="1 17">
        <name>FAD</name>
        <dbReference type="ChEBI" id="CHEBI:57692"/>
    </cofactor>
</comment>
<dbReference type="InterPro" id="IPR003170">
    <property type="entry name" value="MurB"/>
</dbReference>
<dbReference type="InterPro" id="IPR036318">
    <property type="entry name" value="FAD-bd_PCMH-like_sf"/>
</dbReference>
<dbReference type="InterPro" id="IPR016166">
    <property type="entry name" value="FAD-bd_PCMH"/>
</dbReference>
<dbReference type="Gene3D" id="3.30.465.10">
    <property type="match status" value="1"/>
</dbReference>
<keyword evidence="7 17" id="KW-0132">Cell division</keyword>
<evidence type="ECO:0000256" key="12">
    <source>
        <dbReference type="ARBA" id="ARBA00022984"/>
    </source>
</evidence>
<dbReference type="Gene3D" id="3.30.43.10">
    <property type="entry name" value="Uridine Diphospho-n-acetylenolpyruvylglucosamine Reductase, domain 2"/>
    <property type="match status" value="1"/>
</dbReference>
<dbReference type="Pfam" id="PF02873">
    <property type="entry name" value="MurB_C"/>
    <property type="match status" value="1"/>
</dbReference>
<dbReference type="NCBIfam" id="NF010478">
    <property type="entry name" value="PRK13903.1"/>
    <property type="match status" value="1"/>
</dbReference>
<keyword evidence="13 17" id="KW-0560">Oxidoreductase</keyword>
<dbReference type="SUPFAM" id="SSF56176">
    <property type="entry name" value="FAD-binding/transporter-associated domain-like"/>
    <property type="match status" value="1"/>
</dbReference>
<evidence type="ECO:0000256" key="4">
    <source>
        <dbReference type="ARBA" id="ARBA00004752"/>
    </source>
</evidence>
<evidence type="ECO:0000256" key="1">
    <source>
        <dbReference type="ARBA" id="ARBA00001974"/>
    </source>
</evidence>
<evidence type="ECO:0000256" key="8">
    <source>
        <dbReference type="ARBA" id="ARBA00022630"/>
    </source>
</evidence>
<reference evidence="20" key="1">
    <citation type="submission" date="2023-07" db="EMBL/GenBank/DDBJ databases">
        <title>Sequencing the genomes of 1000 actinobacteria strains.</title>
        <authorList>
            <person name="Klenk H.-P."/>
        </authorList>
    </citation>
    <scope>NUCLEOTIDE SEQUENCE</scope>
    <source>
        <strain evidence="20">DSM 13068</strain>
    </source>
</reference>
<gene>
    <name evidence="17" type="primary">murB</name>
    <name evidence="20" type="ORF">J2S67_001396</name>
</gene>
<keyword evidence="11 17" id="KW-0133">Cell shape</keyword>
<feature type="domain" description="FAD-binding PCMH-type" evidence="19">
    <location>
        <begin position="36"/>
        <end position="235"/>
    </location>
</feature>
<dbReference type="Pfam" id="PF01565">
    <property type="entry name" value="FAD_binding_4"/>
    <property type="match status" value="1"/>
</dbReference>
<sequence>MSKQVQQGQQQGQQEPEGQRNLSEITTLSDITTMGVGGPADRFIVARTRDEILEGVQEADAAGTPLLIVGGGSNLVIADEGYRGTVLQIATRGITVGEEDQPGQDAAVGGEGAGTSDATQAAAGDGIVPVTIEAGHPWDEAVAWTVEHELGGLEALSGIPGAAGATPVQNVGAYGADVSNTLLSIEAWDRHEGKLVTLQASELDLTYRNSVLKRATQNGSPRWVVLAVTFGLKRGKALPVAYDQLARALNVGLGTRVSLAEVRTAVLGLRRSKGMVLEAGDPDTNSCGSFFMNPIVEESLTAALPADAPRYPAGKDGYVKLSAAWLIDHAGYHKGFGMKGQPGEEIAGGRASLSSKHTLAVTNQGGASCADVVALARAVRDGVKEAWGIELHHEPLLIGTSLDA</sequence>
<dbReference type="InterPro" id="IPR016167">
    <property type="entry name" value="FAD-bd_PCMH_sub1"/>
</dbReference>
<evidence type="ECO:0000256" key="2">
    <source>
        <dbReference type="ARBA" id="ARBA00003921"/>
    </source>
</evidence>
<keyword evidence="8 17" id="KW-0285">Flavoprotein</keyword>
<dbReference type="PANTHER" id="PTHR21071:SF4">
    <property type="entry name" value="UDP-N-ACETYLENOLPYRUVOYLGLUCOSAMINE REDUCTASE"/>
    <property type="match status" value="1"/>
</dbReference>
<evidence type="ECO:0000256" key="10">
    <source>
        <dbReference type="ARBA" id="ARBA00022857"/>
    </source>
</evidence>
<dbReference type="SUPFAM" id="SSF56194">
    <property type="entry name" value="Uridine diphospho-N-Acetylenolpyruvylglucosamine reductase, MurB, C-terminal domain"/>
    <property type="match status" value="1"/>
</dbReference>
<comment type="similarity">
    <text evidence="5 17">Belongs to the MurB family.</text>
</comment>
<dbReference type="InterPro" id="IPR011601">
    <property type="entry name" value="MurB_C"/>
</dbReference>
<evidence type="ECO:0000313" key="21">
    <source>
        <dbReference type="Proteomes" id="UP001180715"/>
    </source>
</evidence>
<evidence type="ECO:0000256" key="11">
    <source>
        <dbReference type="ARBA" id="ARBA00022960"/>
    </source>
</evidence>
<evidence type="ECO:0000256" key="6">
    <source>
        <dbReference type="ARBA" id="ARBA00022490"/>
    </source>
</evidence>
<evidence type="ECO:0000256" key="7">
    <source>
        <dbReference type="ARBA" id="ARBA00022618"/>
    </source>
</evidence>
<evidence type="ECO:0000256" key="9">
    <source>
        <dbReference type="ARBA" id="ARBA00022827"/>
    </source>
</evidence>
<comment type="caution">
    <text evidence="20">The sequence shown here is derived from an EMBL/GenBank/DDBJ whole genome shotgun (WGS) entry which is preliminary data.</text>
</comment>
<keyword evidence="10 17" id="KW-0521">NADP</keyword>
<feature type="active site" evidence="17">
    <location>
        <position position="208"/>
    </location>
</feature>
<evidence type="ECO:0000256" key="5">
    <source>
        <dbReference type="ARBA" id="ARBA00010485"/>
    </source>
</evidence>
<keyword evidence="15 17" id="KW-0961">Cell wall biogenesis/degradation</keyword>
<proteinExistence type="inferred from homology"/>
<keyword evidence="12 17" id="KW-0573">Peptidoglycan synthesis</keyword>
<dbReference type="HAMAP" id="MF_00037">
    <property type="entry name" value="MurB"/>
    <property type="match status" value="1"/>
</dbReference>
<dbReference type="GO" id="GO:0008762">
    <property type="term" value="F:UDP-N-acetylmuramate dehydrogenase activity"/>
    <property type="evidence" value="ECO:0007669"/>
    <property type="project" value="UniProtKB-EC"/>
</dbReference>
<organism evidence="20 21">
    <name type="scientific">Pseudoglutamicibacter albus</name>
    <dbReference type="NCBI Taxonomy" id="98671"/>
    <lineage>
        <taxon>Bacteria</taxon>
        <taxon>Bacillati</taxon>
        <taxon>Actinomycetota</taxon>
        <taxon>Actinomycetes</taxon>
        <taxon>Micrococcales</taxon>
        <taxon>Micrococcaceae</taxon>
        <taxon>Pseudoglutamicibacter</taxon>
    </lineage>
</organism>
<dbReference type="InterPro" id="IPR036635">
    <property type="entry name" value="MurB_C_sf"/>
</dbReference>
<accession>A0ABU1Z104</accession>
<evidence type="ECO:0000313" key="20">
    <source>
        <dbReference type="EMBL" id="MDR7294128.1"/>
    </source>
</evidence>
<dbReference type="EC" id="1.3.1.98" evidence="17"/>
<evidence type="ECO:0000256" key="14">
    <source>
        <dbReference type="ARBA" id="ARBA00023306"/>
    </source>
</evidence>
<dbReference type="InterPro" id="IPR016169">
    <property type="entry name" value="FAD-bd_PCMH_sub2"/>
</dbReference>
<keyword evidence="9 17" id="KW-0274">FAD</keyword>
<evidence type="ECO:0000256" key="3">
    <source>
        <dbReference type="ARBA" id="ARBA00004496"/>
    </source>
</evidence>
<comment type="pathway">
    <text evidence="4 17">Cell wall biogenesis; peptidoglycan biosynthesis.</text>
</comment>
<evidence type="ECO:0000256" key="18">
    <source>
        <dbReference type="SAM" id="MobiDB-lite"/>
    </source>
</evidence>
<dbReference type="PROSITE" id="PS51387">
    <property type="entry name" value="FAD_PCMH"/>
    <property type="match status" value="1"/>
</dbReference>
<feature type="active site" evidence="17">
    <location>
        <position position="394"/>
    </location>
</feature>
<dbReference type="PANTHER" id="PTHR21071">
    <property type="entry name" value="UDP-N-ACETYLENOLPYRUVOYLGLUCOSAMINE REDUCTASE"/>
    <property type="match status" value="1"/>
</dbReference>
<keyword evidence="14 17" id="KW-0131">Cell cycle</keyword>
<dbReference type="InterPro" id="IPR006094">
    <property type="entry name" value="Oxid_FAD_bind_N"/>
</dbReference>
<evidence type="ECO:0000256" key="15">
    <source>
        <dbReference type="ARBA" id="ARBA00023316"/>
    </source>
</evidence>